<dbReference type="CDD" id="cd04301">
    <property type="entry name" value="NAT_SF"/>
    <property type="match status" value="1"/>
</dbReference>
<protein>
    <submittedName>
        <fullName evidence="2">GNAT family N-acetyltransferase</fullName>
    </submittedName>
</protein>
<dbReference type="PROSITE" id="PS51186">
    <property type="entry name" value="GNAT"/>
    <property type="match status" value="1"/>
</dbReference>
<evidence type="ECO:0000259" key="1">
    <source>
        <dbReference type="PROSITE" id="PS51186"/>
    </source>
</evidence>
<name>A0A940SQY1_9ENTE</name>
<comment type="caution">
    <text evidence="2">The sequence shown here is derived from an EMBL/GenBank/DDBJ whole genome shotgun (WGS) entry which is preliminary data.</text>
</comment>
<keyword evidence="3" id="KW-1185">Reference proteome</keyword>
<dbReference type="InterPro" id="IPR000182">
    <property type="entry name" value="GNAT_dom"/>
</dbReference>
<dbReference type="GO" id="GO:0016747">
    <property type="term" value="F:acyltransferase activity, transferring groups other than amino-acyl groups"/>
    <property type="evidence" value="ECO:0007669"/>
    <property type="project" value="InterPro"/>
</dbReference>
<accession>A0A940SQY1</accession>
<dbReference type="Pfam" id="PF00583">
    <property type="entry name" value="Acetyltransf_1"/>
    <property type="match status" value="1"/>
</dbReference>
<feature type="domain" description="N-acetyltransferase" evidence="1">
    <location>
        <begin position="175"/>
        <end position="303"/>
    </location>
</feature>
<evidence type="ECO:0000313" key="2">
    <source>
        <dbReference type="EMBL" id="MBP1040212.1"/>
    </source>
</evidence>
<gene>
    <name evidence="2" type="ORF">I6N95_04215</name>
</gene>
<organism evidence="2 3">
    <name type="scientific">Vagococcus allomyrinae</name>
    <dbReference type="NCBI Taxonomy" id="2794353"/>
    <lineage>
        <taxon>Bacteria</taxon>
        <taxon>Bacillati</taxon>
        <taxon>Bacillota</taxon>
        <taxon>Bacilli</taxon>
        <taxon>Lactobacillales</taxon>
        <taxon>Enterococcaceae</taxon>
        <taxon>Vagococcus</taxon>
    </lineage>
</organism>
<dbReference type="RefSeq" id="WP_209525104.1">
    <property type="nucleotide sequence ID" value="NZ_JAEEGA010000002.1"/>
</dbReference>
<evidence type="ECO:0000313" key="3">
    <source>
        <dbReference type="Proteomes" id="UP000674938"/>
    </source>
</evidence>
<dbReference type="Proteomes" id="UP000674938">
    <property type="component" value="Unassembled WGS sequence"/>
</dbReference>
<dbReference type="EMBL" id="JAEEGA010000002">
    <property type="protein sequence ID" value="MBP1040212.1"/>
    <property type="molecule type" value="Genomic_DNA"/>
</dbReference>
<sequence length="303" mass="34966">MKPIFSFYTSADFGRVSQFIRQLKVAYLPYDGVRFQFTLGLHIDFVGNGLEGGFERTCGIWEDRQGIVALVMTEGGTQWEETFFLFRSDEDKSTELLPRMCEFAERFTSRVSADQQQNQYRLCLPSSDLVIANFLRKRGYQRTTDKERTLIKPYSDPEEVILPEGFTIHDGRTVTPFYTALAHNHSFRYNQENDGGQRGFEKIRQMPDYRPELDLVVFDPEGQPAGLANFWVSDKTDIAVLEPLGVVWWYRRLGLGKALITEGINRTRVHGCTQLIGGDQPFYWALGFEPQRTDDYWAWTSSS</sequence>
<dbReference type="InterPro" id="IPR016181">
    <property type="entry name" value="Acyl_CoA_acyltransferase"/>
</dbReference>
<dbReference type="AlphaFoldDB" id="A0A940SQY1"/>
<dbReference type="SUPFAM" id="SSF55729">
    <property type="entry name" value="Acyl-CoA N-acyltransferases (Nat)"/>
    <property type="match status" value="1"/>
</dbReference>
<dbReference type="Gene3D" id="3.40.630.30">
    <property type="match status" value="1"/>
</dbReference>
<reference evidence="2" key="1">
    <citation type="submission" date="2020-12" db="EMBL/GenBank/DDBJ databases">
        <title>Vagococcus allomyrinae sp. nov. and Enterococcus lavae sp. nov., isolated from the larvae of Allomyrina dichotoma.</title>
        <authorList>
            <person name="Lee S.D."/>
        </authorList>
    </citation>
    <scope>NUCLEOTIDE SEQUENCE</scope>
    <source>
        <strain evidence="2">BWB3-3</strain>
    </source>
</reference>
<proteinExistence type="predicted"/>